<evidence type="ECO:0000256" key="1">
    <source>
        <dbReference type="ARBA" id="ARBA00001974"/>
    </source>
</evidence>
<dbReference type="GO" id="GO:0016614">
    <property type="term" value="F:oxidoreductase activity, acting on CH-OH group of donors"/>
    <property type="evidence" value="ECO:0007669"/>
    <property type="project" value="InterPro"/>
</dbReference>
<dbReference type="InterPro" id="IPR007867">
    <property type="entry name" value="GMC_OxRtase_C"/>
</dbReference>
<keyword evidence="3" id="KW-0285">Flavoprotein</keyword>
<keyword evidence="4" id="KW-0274">FAD</keyword>
<evidence type="ECO:0000313" key="8">
    <source>
        <dbReference type="EMBL" id="EEP76769.1"/>
    </source>
</evidence>
<dbReference type="PANTHER" id="PTHR42784">
    <property type="entry name" value="PYRANOSE 2-OXIDASE"/>
    <property type="match status" value="1"/>
</dbReference>
<dbReference type="VEuPathDB" id="FungiDB:UREG_01618"/>
<gene>
    <name evidence="8" type="ORF">UREG_01618</name>
</gene>
<evidence type="ECO:0000313" key="9">
    <source>
        <dbReference type="Proteomes" id="UP000002058"/>
    </source>
</evidence>
<evidence type="ECO:0000259" key="7">
    <source>
        <dbReference type="Pfam" id="PF05199"/>
    </source>
</evidence>
<dbReference type="SUPFAM" id="SSF54373">
    <property type="entry name" value="FAD-linked reductases, C-terminal domain"/>
    <property type="match status" value="1"/>
</dbReference>
<dbReference type="Pfam" id="PF05199">
    <property type="entry name" value="GMC_oxred_C"/>
    <property type="match status" value="1"/>
</dbReference>
<organism evidence="8 9">
    <name type="scientific">Uncinocarpus reesii (strain UAMH 1704)</name>
    <dbReference type="NCBI Taxonomy" id="336963"/>
    <lineage>
        <taxon>Eukaryota</taxon>
        <taxon>Fungi</taxon>
        <taxon>Dikarya</taxon>
        <taxon>Ascomycota</taxon>
        <taxon>Pezizomycotina</taxon>
        <taxon>Eurotiomycetes</taxon>
        <taxon>Eurotiomycetidae</taxon>
        <taxon>Onygenales</taxon>
        <taxon>Onygenaceae</taxon>
        <taxon>Uncinocarpus</taxon>
    </lineage>
</organism>
<dbReference type="InterPro" id="IPR000172">
    <property type="entry name" value="GMC_OxRdtase_N"/>
</dbReference>
<dbReference type="Gene3D" id="3.50.50.60">
    <property type="entry name" value="FAD/NAD(P)-binding domain"/>
    <property type="match status" value="2"/>
</dbReference>
<dbReference type="GO" id="GO:0050660">
    <property type="term" value="F:flavin adenine dinucleotide binding"/>
    <property type="evidence" value="ECO:0007669"/>
    <property type="project" value="InterPro"/>
</dbReference>
<evidence type="ECO:0000256" key="3">
    <source>
        <dbReference type="ARBA" id="ARBA00022630"/>
    </source>
</evidence>
<comment type="similarity">
    <text evidence="2">Belongs to the GMC oxidoreductase family.</text>
</comment>
<dbReference type="EMBL" id="CH476615">
    <property type="protein sequence ID" value="EEP76769.1"/>
    <property type="molecule type" value="Genomic_DNA"/>
</dbReference>
<reference evidence="9" key="1">
    <citation type="journal article" date="2009" name="Genome Res.">
        <title>Comparative genomic analyses of the human fungal pathogens Coccidioides and their relatives.</title>
        <authorList>
            <person name="Sharpton T.J."/>
            <person name="Stajich J.E."/>
            <person name="Rounsley S.D."/>
            <person name="Gardner M.J."/>
            <person name="Wortman J.R."/>
            <person name="Jordar V.S."/>
            <person name="Maiti R."/>
            <person name="Kodira C.D."/>
            <person name="Neafsey D.E."/>
            <person name="Zeng Q."/>
            <person name="Hung C.-Y."/>
            <person name="McMahan C."/>
            <person name="Muszewska A."/>
            <person name="Grynberg M."/>
            <person name="Mandel M.A."/>
            <person name="Kellner E.M."/>
            <person name="Barker B.M."/>
            <person name="Galgiani J.N."/>
            <person name="Orbach M.J."/>
            <person name="Kirkland T.N."/>
            <person name="Cole G.T."/>
            <person name="Henn M.R."/>
            <person name="Birren B.W."/>
            <person name="Taylor J.W."/>
        </authorList>
    </citation>
    <scope>NUCLEOTIDE SEQUENCE [LARGE SCALE GENOMIC DNA]</scope>
    <source>
        <strain evidence="9">UAMH 1704</strain>
    </source>
</reference>
<keyword evidence="5" id="KW-0560">Oxidoreductase</keyword>
<dbReference type="AlphaFoldDB" id="C4JJ11"/>
<dbReference type="PANTHER" id="PTHR42784:SF1">
    <property type="entry name" value="PYRANOSE 2-OXIDASE"/>
    <property type="match status" value="1"/>
</dbReference>
<dbReference type="HOGENOM" id="CLU_023699_0_0_1"/>
<evidence type="ECO:0000256" key="4">
    <source>
        <dbReference type="ARBA" id="ARBA00022827"/>
    </source>
</evidence>
<dbReference type="OrthoDB" id="269227at2759"/>
<dbReference type="eggNOG" id="ENOG502R261">
    <property type="taxonomic scope" value="Eukaryota"/>
</dbReference>
<accession>C4JJ11</accession>
<dbReference type="InParanoid" id="C4JJ11"/>
<sequence length="355" mass="40109">MDIFTAEELDSLYTEAEKLIGRSTTVLDDSIRQQLVLKILSLELPDRLSVPLPIAAKLNEKNRNLLHEWLCKKLEIEDSKDGVVVNGAIVKDLEVDEYVKVKAKKYVICGGPILTPQLLYASGFGDSQNPHYLPALRAVETDRWKIPGWKEKVQEHHRKFPKDPLPFPFRDLDPQVTLVVDRDHKWHTQIHRDAFSYGAAPPAIDKRTVIDLRYFGKVEPIRDNYVTFDDKILDGYSMPQPTFRYKISEADKKISHEMMKDMETVAAKLGGYLPGSEPQFLKPGLALHLCGTTRAGKDKKESCCTKDSVVHGHRDIYVGGLNVIPNANCTNPTLTAMCFAIQGVNHIIKALKPRK</sequence>
<keyword evidence="9" id="KW-1185">Reference proteome</keyword>
<dbReference type="RefSeq" id="XP_002542102.1">
    <property type="nucleotide sequence ID" value="XM_002542056.1"/>
</dbReference>
<dbReference type="KEGG" id="ure:UREG_01618"/>
<name>C4JJ11_UNCRE</name>
<dbReference type="GeneID" id="8438587"/>
<protein>
    <recommendedName>
        <fullName evidence="10">Glucose-methanol-choline oxidoreductase C-terminal domain-containing protein</fullName>
    </recommendedName>
</protein>
<proteinExistence type="inferred from homology"/>
<dbReference type="Proteomes" id="UP000002058">
    <property type="component" value="Unassembled WGS sequence"/>
</dbReference>
<evidence type="ECO:0000256" key="5">
    <source>
        <dbReference type="ARBA" id="ARBA00023002"/>
    </source>
</evidence>
<evidence type="ECO:0000259" key="6">
    <source>
        <dbReference type="Pfam" id="PF00732"/>
    </source>
</evidence>
<dbReference type="OMA" id="CCDENSK"/>
<dbReference type="Pfam" id="PF00732">
    <property type="entry name" value="GMC_oxred_N"/>
    <property type="match status" value="1"/>
</dbReference>
<evidence type="ECO:0000256" key="2">
    <source>
        <dbReference type="ARBA" id="ARBA00010790"/>
    </source>
</evidence>
<dbReference type="SUPFAM" id="SSF51905">
    <property type="entry name" value="FAD/NAD(P)-binding domain"/>
    <property type="match status" value="1"/>
</dbReference>
<comment type="cofactor">
    <cofactor evidence="1">
        <name>FAD</name>
        <dbReference type="ChEBI" id="CHEBI:57692"/>
    </cofactor>
</comment>
<evidence type="ECO:0008006" key="10">
    <source>
        <dbReference type="Google" id="ProtNLM"/>
    </source>
</evidence>
<dbReference type="InterPro" id="IPR051473">
    <property type="entry name" value="P2Ox-like"/>
</dbReference>
<feature type="domain" description="Glucose-methanol-choline oxidoreductase C-terminal" evidence="7">
    <location>
        <begin position="220"/>
        <end position="340"/>
    </location>
</feature>
<dbReference type="InterPro" id="IPR036188">
    <property type="entry name" value="FAD/NAD-bd_sf"/>
</dbReference>
<feature type="domain" description="Glucose-methanol-choline oxidoreductase N-terminal" evidence="6">
    <location>
        <begin position="61"/>
        <end position="129"/>
    </location>
</feature>